<dbReference type="Gene3D" id="3.10.450.50">
    <property type="match status" value="1"/>
</dbReference>
<dbReference type="InterPro" id="IPR027843">
    <property type="entry name" value="DUF4440"/>
</dbReference>
<evidence type="ECO:0000259" key="1">
    <source>
        <dbReference type="Pfam" id="PF14534"/>
    </source>
</evidence>
<dbReference type="AlphaFoldDB" id="G3A226"/>
<sequence length="131" mass="14097">MTDDERAIRAVVTDGLAASQAGDLQAVLNLMTEDVIFLVPGQPPFGKQAFAAMSEGMKAARIEGTGDIQEVQVFGDVAYLRNHLRITVTPLGGGPVMRRSGPTLSILRKETDGRWRLARDANLVIPDPEPA</sequence>
<dbReference type="SUPFAM" id="SSF54427">
    <property type="entry name" value="NTF2-like"/>
    <property type="match status" value="1"/>
</dbReference>
<reference evidence="2" key="1">
    <citation type="journal article" date="2011" name="PLoS ONE">
        <title>Ralstonia syzygii, the Blood Disease Bacterium and some Asian R. solanacearum strains form a single genomic species despite divergent lifestyles.</title>
        <authorList>
            <person name="Remenant B."/>
            <person name="de Cambiaire J.C."/>
            <person name="Cellier G."/>
            <person name="Jacobs J.M."/>
            <person name="Mangenot S."/>
            <person name="Barbe V."/>
            <person name="Lajus A."/>
            <person name="Vallenet D."/>
            <person name="Medigue C."/>
            <person name="Fegan M."/>
            <person name="Allen C."/>
            <person name="Prior P."/>
        </authorList>
    </citation>
    <scope>NUCLEOTIDE SEQUENCE</scope>
    <source>
        <strain evidence="2">R24</strain>
    </source>
</reference>
<organism evidence="2">
    <name type="scientific">Ralstonia syzygii R24</name>
    <dbReference type="NCBI Taxonomy" id="907261"/>
    <lineage>
        <taxon>Bacteria</taxon>
        <taxon>Pseudomonadati</taxon>
        <taxon>Pseudomonadota</taxon>
        <taxon>Betaproteobacteria</taxon>
        <taxon>Burkholderiales</taxon>
        <taxon>Burkholderiaceae</taxon>
        <taxon>Ralstonia</taxon>
        <taxon>Ralstonia solanacearum species complex</taxon>
    </lineage>
</organism>
<dbReference type="EMBL" id="FR854087">
    <property type="protein sequence ID" value="CCA85458.1"/>
    <property type="molecule type" value="Genomic_DNA"/>
</dbReference>
<reference evidence="2" key="2">
    <citation type="submission" date="2011-04" db="EMBL/GenBank/DDBJ databases">
        <authorList>
            <person name="Genoscope - CEA"/>
        </authorList>
    </citation>
    <scope>NUCLEOTIDE SEQUENCE</scope>
    <source>
        <strain evidence="2">R24</strain>
    </source>
</reference>
<protein>
    <submittedName>
        <fullName evidence="2">Putative ketosteroid isomerase homolog protein</fullName>
        <ecNumber evidence="2">5.3.3.1</ecNumber>
    </submittedName>
</protein>
<accession>G3A226</accession>
<gene>
    <name evidence="2" type="ORF">RALSY_20054</name>
</gene>
<dbReference type="GO" id="GO:0004769">
    <property type="term" value="F:steroid Delta-isomerase activity"/>
    <property type="evidence" value="ECO:0007669"/>
    <property type="project" value="UniProtKB-EC"/>
</dbReference>
<dbReference type="InterPro" id="IPR011944">
    <property type="entry name" value="Steroid_delta5-4_isomerase"/>
</dbReference>
<dbReference type="RefSeq" id="WP_197333521.1">
    <property type="nucleotide sequence ID" value="NZ_CP115944.1"/>
</dbReference>
<feature type="domain" description="DUF4440" evidence="1">
    <location>
        <begin position="8"/>
        <end position="117"/>
    </location>
</feature>
<dbReference type="EC" id="5.3.3.1" evidence="2"/>
<dbReference type="NCBIfam" id="TIGR02246">
    <property type="entry name" value="SgcJ/EcaC family oxidoreductase"/>
    <property type="match status" value="1"/>
</dbReference>
<dbReference type="InterPro" id="IPR032710">
    <property type="entry name" value="NTF2-like_dom_sf"/>
</dbReference>
<name>G3A226_9RALS</name>
<keyword evidence="2" id="KW-0413">Isomerase</keyword>
<dbReference type="Pfam" id="PF14534">
    <property type="entry name" value="DUF4440"/>
    <property type="match status" value="1"/>
</dbReference>
<proteinExistence type="predicted"/>
<evidence type="ECO:0000313" key="2">
    <source>
        <dbReference type="EMBL" id="CCA85458.1"/>
    </source>
</evidence>